<proteinExistence type="predicted"/>
<feature type="region of interest" description="Disordered" evidence="3">
    <location>
        <begin position="899"/>
        <end position="920"/>
    </location>
</feature>
<dbReference type="InterPro" id="IPR000014">
    <property type="entry name" value="PAS"/>
</dbReference>
<dbReference type="NCBIfam" id="TIGR00229">
    <property type="entry name" value="sensory_box"/>
    <property type="match status" value="1"/>
</dbReference>
<dbReference type="InterPro" id="IPR000700">
    <property type="entry name" value="PAS-assoc_C"/>
</dbReference>
<dbReference type="SMART" id="SM00091">
    <property type="entry name" value="PAS"/>
    <property type="match status" value="2"/>
</dbReference>
<dbReference type="InterPro" id="IPR036457">
    <property type="entry name" value="PPM-type-like_dom_sf"/>
</dbReference>
<dbReference type="Gene3D" id="3.30.450.40">
    <property type="match status" value="2"/>
</dbReference>
<feature type="region of interest" description="Disordered" evidence="3">
    <location>
        <begin position="1"/>
        <end position="42"/>
    </location>
</feature>
<dbReference type="Pfam" id="PF07228">
    <property type="entry name" value="SpoIIE"/>
    <property type="match status" value="1"/>
</dbReference>
<accession>A0ABP9HFB9</accession>
<protein>
    <recommendedName>
        <fullName evidence="8">PAS domain S-box-containing protein</fullName>
    </recommendedName>
</protein>
<dbReference type="CDD" id="cd00130">
    <property type="entry name" value="PAS"/>
    <property type="match status" value="2"/>
</dbReference>
<feature type="compositionally biased region" description="Low complexity" evidence="3">
    <location>
        <begin position="14"/>
        <end position="33"/>
    </location>
</feature>
<evidence type="ECO:0000259" key="5">
    <source>
        <dbReference type="PROSITE" id="PS50113"/>
    </source>
</evidence>
<dbReference type="SUPFAM" id="SSF55781">
    <property type="entry name" value="GAF domain-like"/>
    <property type="match status" value="2"/>
</dbReference>
<comment type="caution">
    <text evidence="6">The sequence shown here is derived from an EMBL/GenBank/DDBJ whole genome shotgun (WGS) entry which is preliminary data.</text>
</comment>
<evidence type="ECO:0000256" key="2">
    <source>
        <dbReference type="SAM" id="Coils"/>
    </source>
</evidence>
<dbReference type="PANTHER" id="PTHR43156:SF2">
    <property type="entry name" value="STAGE II SPORULATION PROTEIN E"/>
    <property type="match status" value="1"/>
</dbReference>
<dbReference type="RefSeq" id="WP_345711256.1">
    <property type="nucleotide sequence ID" value="NZ_BAABIL010000119.1"/>
</dbReference>
<dbReference type="InterPro" id="IPR013656">
    <property type="entry name" value="PAS_4"/>
</dbReference>
<dbReference type="SUPFAM" id="SSF81606">
    <property type="entry name" value="PP2C-like"/>
    <property type="match status" value="1"/>
</dbReference>
<dbReference type="Gene3D" id="2.10.70.100">
    <property type="match status" value="1"/>
</dbReference>
<dbReference type="PANTHER" id="PTHR43156">
    <property type="entry name" value="STAGE II SPORULATION PROTEIN E-RELATED"/>
    <property type="match status" value="1"/>
</dbReference>
<feature type="domain" description="PAC" evidence="5">
    <location>
        <begin position="278"/>
        <end position="330"/>
    </location>
</feature>
<evidence type="ECO:0000313" key="6">
    <source>
        <dbReference type="EMBL" id="GAA4969564.1"/>
    </source>
</evidence>
<dbReference type="InterPro" id="IPR029016">
    <property type="entry name" value="GAF-like_dom_sf"/>
</dbReference>
<dbReference type="InterPro" id="IPR052016">
    <property type="entry name" value="Bact_Sigma-Reg"/>
</dbReference>
<dbReference type="Pfam" id="PF08447">
    <property type="entry name" value="PAS_3"/>
    <property type="match status" value="1"/>
</dbReference>
<keyword evidence="2" id="KW-0175">Coiled coil</keyword>
<dbReference type="InterPro" id="IPR003018">
    <property type="entry name" value="GAF"/>
</dbReference>
<dbReference type="InterPro" id="IPR001932">
    <property type="entry name" value="PPM-type_phosphatase-like_dom"/>
</dbReference>
<dbReference type="InterPro" id="IPR013655">
    <property type="entry name" value="PAS_fold_3"/>
</dbReference>
<feature type="coiled-coil region" evidence="2">
    <location>
        <begin position="432"/>
        <end position="480"/>
    </location>
</feature>
<dbReference type="PROSITE" id="PS50112">
    <property type="entry name" value="PAS"/>
    <property type="match status" value="2"/>
</dbReference>
<dbReference type="SMART" id="SM00065">
    <property type="entry name" value="GAF"/>
    <property type="match status" value="2"/>
</dbReference>
<dbReference type="Gene3D" id="3.60.40.10">
    <property type="entry name" value="PPM-type phosphatase domain"/>
    <property type="match status" value="1"/>
</dbReference>
<dbReference type="Pfam" id="PF13185">
    <property type="entry name" value="GAF_2"/>
    <property type="match status" value="1"/>
</dbReference>
<dbReference type="Pfam" id="PF08448">
    <property type="entry name" value="PAS_4"/>
    <property type="match status" value="1"/>
</dbReference>
<name>A0ABP9HFB9_9ACTN</name>
<dbReference type="InterPro" id="IPR035965">
    <property type="entry name" value="PAS-like_dom_sf"/>
</dbReference>
<keyword evidence="7" id="KW-1185">Reference proteome</keyword>
<feature type="domain" description="PAS" evidence="4">
    <location>
        <begin position="227"/>
        <end position="275"/>
    </location>
</feature>
<keyword evidence="1" id="KW-0378">Hydrolase</keyword>
<sequence length="920" mass="98558">MSHLLPSEDDNAAERSPATGAAASAAPLVPHPSGARASELISGSSRQQAARRLLTTGANPALDHLAELAARLLGTPAAQVSLLSDVQTISAVAGLDPAVVGSSSPLADSLCTVTAVAGAPLVVADAAQDVRVATLPPVVTGAVGAYLGVPLRGQDGHVVGALCVFSPAPRPWSAADVALLSDLAAAAVTELELSALTVEYEAERLRWQLAIAAGGVGSFDWNLITGVLAWDERLIELFGYDADTFDRSIEAFNARLHPDDLPRVTEALEHAISTCGEYEAEYRIVLPGGQTRWIQARGKALADEHGVATRVLGAAYDTTMSRDADARVARVLETMSTAFFSLDRAWRFTYVNAHAEQVLGRSRQELLGGQLWELFPAAVGSDFEVHYRAVAETGEPAAFEAYYPPPLDAWYEVRAWPDPAGMSVYFLEITERKRVQERAEAAQQAAEETQRRLAVALHAADAAHRRAESSRQAVERLAERLRLLVRVSEDLSATLDAEEAVARLAQHLVPTLGDWCIITLVDEHGALRDVGSWHAEQAQRAAVEQYCQARLIALRPSSYLHRAWRTGRSVSLEQDATEAIAEVLEAGDAHEALLQLAPESALFLPLRARGRTVGLVSLFRGPSRGALPADDRLTASEVADRAGLALDNARLYTQQQRMAEGLQRSLLTAPVEPDHLEVAVRYQPAAEAAQVGGDWYDAFLQPDGATVLVIGDVMGHDITAAAAMSQVRSLLRGIAYATGAAPAAVLSGLDAAMQGLQVDTTATAVVARIEQSQDERARDITRLRWSNAGHPPPMLLTPDGTVTALAGHGPDLLLGVSADYLRADSAITVDRGSTVLLYTDGLVERRGQPLDQGINRLRQVVTELAGESLEVMLDGILTQMLPAHPEDDVALVAVRLHPHERPRPPEAGPRRVPARRPHVL</sequence>
<evidence type="ECO:0008006" key="8">
    <source>
        <dbReference type="Google" id="ProtNLM"/>
    </source>
</evidence>
<dbReference type="PROSITE" id="PS50113">
    <property type="entry name" value="PAC"/>
    <property type="match status" value="1"/>
</dbReference>
<evidence type="ECO:0000313" key="7">
    <source>
        <dbReference type="Proteomes" id="UP001501195"/>
    </source>
</evidence>
<reference evidence="7" key="1">
    <citation type="journal article" date="2019" name="Int. J. Syst. Evol. Microbiol.">
        <title>The Global Catalogue of Microorganisms (GCM) 10K type strain sequencing project: providing services to taxonomists for standard genome sequencing and annotation.</title>
        <authorList>
            <consortium name="The Broad Institute Genomics Platform"/>
            <consortium name="The Broad Institute Genome Sequencing Center for Infectious Disease"/>
            <person name="Wu L."/>
            <person name="Ma J."/>
        </authorList>
    </citation>
    <scope>NUCLEOTIDE SEQUENCE [LARGE SCALE GENOMIC DNA]</scope>
    <source>
        <strain evidence="7">JCM 18126</strain>
    </source>
</reference>
<evidence type="ECO:0000256" key="1">
    <source>
        <dbReference type="ARBA" id="ARBA00022801"/>
    </source>
</evidence>
<dbReference type="SMART" id="SM00331">
    <property type="entry name" value="PP2C_SIG"/>
    <property type="match status" value="1"/>
</dbReference>
<dbReference type="SUPFAM" id="SSF55785">
    <property type="entry name" value="PYP-like sensor domain (PAS domain)"/>
    <property type="match status" value="2"/>
</dbReference>
<evidence type="ECO:0000259" key="4">
    <source>
        <dbReference type="PROSITE" id="PS50112"/>
    </source>
</evidence>
<gene>
    <name evidence="6" type="ORF">GCM10023225_09790</name>
</gene>
<dbReference type="Pfam" id="PF01590">
    <property type="entry name" value="GAF"/>
    <property type="match status" value="1"/>
</dbReference>
<feature type="domain" description="PAS" evidence="4">
    <location>
        <begin position="324"/>
        <end position="375"/>
    </location>
</feature>
<dbReference type="Gene3D" id="3.30.450.20">
    <property type="entry name" value="PAS domain"/>
    <property type="match status" value="2"/>
</dbReference>
<dbReference type="Proteomes" id="UP001501195">
    <property type="component" value="Unassembled WGS sequence"/>
</dbReference>
<dbReference type="EMBL" id="BAABIL010000119">
    <property type="protein sequence ID" value="GAA4969564.1"/>
    <property type="molecule type" value="Genomic_DNA"/>
</dbReference>
<evidence type="ECO:0000256" key="3">
    <source>
        <dbReference type="SAM" id="MobiDB-lite"/>
    </source>
</evidence>
<organism evidence="6 7">
    <name type="scientific">Kineococcus glutinatus</name>
    <dbReference type="NCBI Taxonomy" id="1070872"/>
    <lineage>
        <taxon>Bacteria</taxon>
        <taxon>Bacillati</taxon>
        <taxon>Actinomycetota</taxon>
        <taxon>Actinomycetes</taxon>
        <taxon>Kineosporiales</taxon>
        <taxon>Kineosporiaceae</taxon>
        <taxon>Kineococcus</taxon>
    </lineage>
</organism>